<protein>
    <submittedName>
        <fullName evidence="1">Uncharacterized protein</fullName>
    </submittedName>
</protein>
<accession>A0AAV4J958</accession>
<dbReference type="AlphaFoldDB" id="A0AAV4J958"/>
<evidence type="ECO:0000313" key="1">
    <source>
        <dbReference type="EMBL" id="GFS18534.1"/>
    </source>
</evidence>
<organism evidence="1 2">
    <name type="scientific">Elysia marginata</name>
    <dbReference type="NCBI Taxonomy" id="1093978"/>
    <lineage>
        <taxon>Eukaryota</taxon>
        <taxon>Metazoa</taxon>
        <taxon>Spiralia</taxon>
        <taxon>Lophotrochozoa</taxon>
        <taxon>Mollusca</taxon>
        <taxon>Gastropoda</taxon>
        <taxon>Heterobranchia</taxon>
        <taxon>Euthyneura</taxon>
        <taxon>Panpulmonata</taxon>
        <taxon>Sacoglossa</taxon>
        <taxon>Placobranchoidea</taxon>
        <taxon>Plakobranchidae</taxon>
        <taxon>Elysia</taxon>
    </lineage>
</organism>
<proteinExistence type="predicted"/>
<gene>
    <name evidence="1" type="ORF">ElyMa_001524900</name>
</gene>
<sequence>MQVFLRPSQATQRINGRPALSALCAPVKKPNFFLSRRLNLKEKKTRVPPRAVVKQPFLSDPRTIDAEMAIVKEPQHRSTDLDLVRTVGLPRYKSSFFRALELALNFWTPYAKIFATA</sequence>
<comment type="caution">
    <text evidence="1">The sequence shown here is derived from an EMBL/GenBank/DDBJ whole genome shotgun (WGS) entry which is preliminary data.</text>
</comment>
<keyword evidence="2" id="KW-1185">Reference proteome</keyword>
<name>A0AAV4J958_9GAST</name>
<dbReference type="EMBL" id="BMAT01002998">
    <property type="protein sequence ID" value="GFS18534.1"/>
    <property type="molecule type" value="Genomic_DNA"/>
</dbReference>
<dbReference type="Proteomes" id="UP000762676">
    <property type="component" value="Unassembled WGS sequence"/>
</dbReference>
<evidence type="ECO:0000313" key="2">
    <source>
        <dbReference type="Proteomes" id="UP000762676"/>
    </source>
</evidence>
<reference evidence="1 2" key="1">
    <citation type="journal article" date="2021" name="Elife">
        <title>Chloroplast acquisition without the gene transfer in kleptoplastic sea slugs, Plakobranchus ocellatus.</title>
        <authorList>
            <person name="Maeda T."/>
            <person name="Takahashi S."/>
            <person name="Yoshida T."/>
            <person name="Shimamura S."/>
            <person name="Takaki Y."/>
            <person name="Nagai Y."/>
            <person name="Toyoda A."/>
            <person name="Suzuki Y."/>
            <person name="Arimoto A."/>
            <person name="Ishii H."/>
            <person name="Satoh N."/>
            <person name="Nishiyama T."/>
            <person name="Hasebe M."/>
            <person name="Maruyama T."/>
            <person name="Minagawa J."/>
            <person name="Obokata J."/>
            <person name="Shigenobu S."/>
        </authorList>
    </citation>
    <scope>NUCLEOTIDE SEQUENCE [LARGE SCALE GENOMIC DNA]</scope>
</reference>